<reference evidence="2" key="1">
    <citation type="submission" date="2019-10" db="EMBL/GenBank/DDBJ databases">
        <title>Conservation and host-specific expression of non-tandemly repeated heterogenous ribosome RNA gene in arbuscular mycorrhizal fungi.</title>
        <authorList>
            <person name="Maeda T."/>
            <person name="Kobayashi Y."/>
            <person name="Nakagawa T."/>
            <person name="Ezawa T."/>
            <person name="Yamaguchi K."/>
            <person name="Bino T."/>
            <person name="Nishimoto Y."/>
            <person name="Shigenobu S."/>
            <person name="Kawaguchi M."/>
        </authorList>
    </citation>
    <scope>NUCLEOTIDE SEQUENCE</scope>
    <source>
        <strain evidence="2">HR1</strain>
    </source>
</reference>
<feature type="compositionally biased region" description="Low complexity" evidence="1">
    <location>
        <begin position="1"/>
        <end position="24"/>
    </location>
</feature>
<gene>
    <name evidence="2" type="ORF">RCL2_000198100</name>
</gene>
<evidence type="ECO:0000313" key="3">
    <source>
        <dbReference type="Proteomes" id="UP000615446"/>
    </source>
</evidence>
<comment type="caution">
    <text evidence="2">The sequence shown here is derived from an EMBL/GenBank/DDBJ whole genome shotgun (WGS) entry which is preliminary data.</text>
</comment>
<dbReference type="AlphaFoldDB" id="A0A8H3KV16"/>
<accession>A0A8H3KV16</accession>
<evidence type="ECO:0000256" key="1">
    <source>
        <dbReference type="SAM" id="MobiDB-lite"/>
    </source>
</evidence>
<dbReference type="Proteomes" id="UP000615446">
    <property type="component" value="Unassembled WGS sequence"/>
</dbReference>
<sequence length="300" mass="34028">MSTKNTSSKIRTTRSMTRTRTEISPSSGLSTEQSIIDDMYSSSQPGKPFNKKAKFTVYQDEDINFNNNSSGTETVLLMDNTKKISTTNTTENNTYNLQLPPEPSLAIISKDVNSLNASSHNPHMMVNHQAEEPINQSHDSSTTPPESQNTQIIPDMKTTQTLQIEHISLDNPKQVLLNLFYSLIIKEEFGRRSYHQISEIITEICGSFPGFLKIENIKEKFNHVEIVKISFINETSRNSLSNVTNKQYNITFHNYDKTSLEIQTNQANKHKEERTIKVTKVGLQSVWFGSVFAKTDTEPN</sequence>
<name>A0A8H3KV16_9GLOM</name>
<protein>
    <submittedName>
        <fullName evidence="2">Uncharacterized protein</fullName>
    </submittedName>
</protein>
<organism evidence="2 3">
    <name type="scientific">Rhizophagus clarus</name>
    <dbReference type="NCBI Taxonomy" id="94130"/>
    <lineage>
        <taxon>Eukaryota</taxon>
        <taxon>Fungi</taxon>
        <taxon>Fungi incertae sedis</taxon>
        <taxon>Mucoromycota</taxon>
        <taxon>Glomeromycotina</taxon>
        <taxon>Glomeromycetes</taxon>
        <taxon>Glomerales</taxon>
        <taxon>Glomeraceae</taxon>
        <taxon>Rhizophagus</taxon>
    </lineage>
</organism>
<evidence type="ECO:0000313" key="2">
    <source>
        <dbReference type="EMBL" id="GES74503.1"/>
    </source>
</evidence>
<dbReference type="EMBL" id="BLAL01000012">
    <property type="protein sequence ID" value="GES74503.1"/>
    <property type="molecule type" value="Genomic_DNA"/>
</dbReference>
<feature type="region of interest" description="Disordered" evidence="1">
    <location>
        <begin position="1"/>
        <end position="33"/>
    </location>
</feature>
<proteinExistence type="predicted"/>